<comment type="caution">
    <text evidence="2">The sequence shown here is derived from an EMBL/GenBank/DDBJ whole genome shotgun (WGS) entry which is preliminary data.</text>
</comment>
<evidence type="ECO:0000313" key="3">
    <source>
        <dbReference type="Proteomes" id="UP000230392"/>
    </source>
</evidence>
<organism evidence="2 3">
    <name type="scientific">bacterium (Candidatus Ratteibacteria) CG23_combo_of_CG06-09_8_20_14_all_48_7</name>
    <dbReference type="NCBI Taxonomy" id="2014292"/>
    <lineage>
        <taxon>Bacteria</taxon>
        <taxon>Candidatus Ratteibacteria</taxon>
    </lineage>
</organism>
<feature type="transmembrane region" description="Helical" evidence="1">
    <location>
        <begin position="71"/>
        <end position="92"/>
    </location>
</feature>
<dbReference type="AlphaFoldDB" id="A0A2G9YBB9"/>
<dbReference type="EMBL" id="PCRF01000079">
    <property type="protein sequence ID" value="PIP16526.1"/>
    <property type="molecule type" value="Genomic_DNA"/>
</dbReference>
<feature type="transmembrane region" description="Helical" evidence="1">
    <location>
        <begin position="231"/>
        <end position="249"/>
    </location>
</feature>
<keyword evidence="1" id="KW-1133">Transmembrane helix</keyword>
<feature type="transmembrane region" description="Helical" evidence="1">
    <location>
        <begin position="113"/>
        <end position="132"/>
    </location>
</feature>
<accession>A0A2G9YBB9</accession>
<sequence length="260" mass="28238">FAPSSKVLFNCLRSIDLKILSLFIIGLIIIIFLVGRKRTRTSIVWAIGTTGFAGMVLELLLLFGFQVFYGYVFYEAGLLITSLMAGIAAGSFTVTCRLNRIQQGIRTLLKIEAVMVIFSLLLAWLFLAYQIIYHLNTVLVHSLFLVLLFLTGFFIGVEFPLANKIYSQSAHAGKSVPPTFPPPQGGDPNVRLGGRMKEGEEGTGLLYGADLFGAWVGGLLGGFFLLPVLGLSNTCLLVAILKAGSLLLLSKAKALPYRNG</sequence>
<gene>
    <name evidence="2" type="ORF">COX46_01715</name>
</gene>
<feature type="transmembrane region" description="Helical" evidence="1">
    <location>
        <begin position="15"/>
        <end position="35"/>
    </location>
</feature>
<keyword evidence="1" id="KW-0472">Membrane</keyword>
<feature type="transmembrane region" description="Helical" evidence="1">
    <location>
        <begin position="42"/>
        <end position="65"/>
    </location>
</feature>
<feature type="transmembrane region" description="Helical" evidence="1">
    <location>
        <begin position="205"/>
        <end position="225"/>
    </location>
</feature>
<feature type="non-terminal residue" evidence="2">
    <location>
        <position position="1"/>
    </location>
</feature>
<evidence type="ECO:0000313" key="2">
    <source>
        <dbReference type="EMBL" id="PIP16526.1"/>
    </source>
</evidence>
<keyword evidence="1" id="KW-0812">Transmembrane</keyword>
<protein>
    <submittedName>
        <fullName evidence="2">Uncharacterized protein</fullName>
    </submittedName>
</protein>
<reference evidence="2 3" key="1">
    <citation type="submission" date="2017-09" db="EMBL/GenBank/DDBJ databases">
        <title>Depth-based differentiation of microbial function through sediment-hosted aquifers and enrichment of novel symbionts in the deep terrestrial subsurface.</title>
        <authorList>
            <person name="Probst A.J."/>
            <person name="Ladd B."/>
            <person name="Jarett J.K."/>
            <person name="Geller-Mcgrath D.E."/>
            <person name="Sieber C.M."/>
            <person name="Emerson J.B."/>
            <person name="Anantharaman K."/>
            <person name="Thomas B.C."/>
            <person name="Malmstrom R."/>
            <person name="Stieglmeier M."/>
            <person name="Klingl A."/>
            <person name="Woyke T."/>
            <person name="Ryan C.M."/>
            <person name="Banfield J.F."/>
        </authorList>
    </citation>
    <scope>NUCLEOTIDE SEQUENCE [LARGE SCALE GENOMIC DNA]</scope>
    <source>
        <strain evidence="2">CG23_combo_of_CG06-09_8_20_14_all_48_7</strain>
    </source>
</reference>
<proteinExistence type="predicted"/>
<name>A0A2G9YBB9_9BACT</name>
<evidence type="ECO:0000256" key="1">
    <source>
        <dbReference type="SAM" id="Phobius"/>
    </source>
</evidence>
<feature type="transmembrane region" description="Helical" evidence="1">
    <location>
        <begin position="138"/>
        <end position="157"/>
    </location>
</feature>
<dbReference type="Proteomes" id="UP000230392">
    <property type="component" value="Unassembled WGS sequence"/>
</dbReference>